<dbReference type="Proteomes" id="UP000236732">
    <property type="component" value="Unassembled WGS sequence"/>
</dbReference>
<feature type="transmembrane region" description="Helical" evidence="4">
    <location>
        <begin position="6"/>
        <end position="26"/>
    </location>
</feature>
<evidence type="ECO:0000313" key="7">
    <source>
        <dbReference type="Proteomes" id="UP000236732"/>
    </source>
</evidence>
<keyword evidence="1 3" id="KW-0479">Metal-binding</keyword>
<keyword evidence="4" id="KW-0812">Transmembrane</keyword>
<evidence type="ECO:0000313" key="6">
    <source>
        <dbReference type="EMBL" id="SEG98043.1"/>
    </source>
</evidence>
<dbReference type="OrthoDB" id="128449at2"/>
<proteinExistence type="predicted"/>
<dbReference type="GO" id="GO:0020037">
    <property type="term" value="F:heme binding"/>
    <property type="evidence" value="ECO:0007669"/>
    <property type="project" value="InterPro"/>
</dbReference>
<keyword evidence="7" id="KW-1185">Reference proteome</keyword>
<name>A0A1H6EL33_9ACTN</name>
<evidence type="ECO:0000259" key="5">
    <source>
        <dbReference type="PROSITE" id="PS51007"/>
    </source>
</evidence>
<gene>
    <name evidence="6" type="ORF">SAMN05444920_111167</name>
</gene>
<feature type="domain" description="Cytochrome c" evidence="5">
    <location>
        <begin position="59"/>
        <end position="157"/>
    </location>
</feature>
<keyword evidence="3" id="KW-0349">Heme</keyword>
<dbReference type="GO" id="GO:0046872">
    <property type="term" value="F:metal ion binding"/>
    <property type="evidence" value="ECO:0007669"/>
    <property type="project" value="UniProtKB-KW"/>
</dbReference>
<dbReference type="PROSITE" id="PS51007">
    <property type="entry name" value="CYTC"/>
    <property type="match status" value="1"/>
</dbReference>
<keyword evidence="2 3" id="KW-0408">Iron</keyword>
<dbReference type="RefSeq" id="WP_103960105.1">
    <property type="nucleotide sequence ID" value="NZ_FNVT01000011.1"/>
</dbReference>
<dbReference type="AlphaFoldDB" id="A0A1H6EL33"/>
<dbReference type="InterPro" id="IPR009056">
    <property type="entry name" value="Cyt_c-like_dom"/>
</dbReference>
<keyword evidence="4" id="KW-0472">Membrane</keyword>
<evidence type="ECO:0000256" key="1">
    <source>
        <dbReference type="ARBA" id="ARBA00022723"/>
    </source>
</evidence>
<evidence type="ECO:0000256" key="3">
    <source>
        <dbReference type="PROSITE-ProRule" id="PRU00433"/>
    </source>
</evidence>
<sequence length="163" mass="16919">MPFLIAAVVFVGLLCLFNLVLMLGVLRRLREHTAELGRLAGRSMLMPYDPGVLVGRALPEAAAGARLVGFFDVGCSTCHERAPLFAEEAGKQPALAVVTGDGAKVGELVAVVGGVASVLTGEEAAHLTHALGVEAFPTFLRADEDGHVVAADTELAELMATAK</sequence>
<evidence type="ECO:0000256" key="2">
    <source>
        <dbReference type="ARBA" id="ARBA00023004"/>
    </source>
</evidence>
<organism evidence="6 7">
    <name type="scientific">Nonomuraea solani</name>
    <dbReference type="NCBI Taxonomy" id="1144553"/>
    <lineage>
        <taxon>Bacteria</taxon>
        <taxon>Bacillati</taxon>
        <taxon>Actinomycetota</taxon>
        <taxon>Actinomycetes</taxon>
        <taxon>Streptosporangiales</taxon>
        <taxon>Streptosporangiaceae</taxon>
        <taxon>Nonomuraea</taxon>
    </lineage>
</organism>
<protein>
    <recommendedName>
        <fullName evidence="5">Cytochrome c domain-containing protein</fullName>
    </recommendedName>
</protein>
<evidence type="ECO:0000256" key="4">
    <source>
        <dbReference type="SAM" id="Phobius"/>
    </source>
</evidence>
<keyword evidence="4" id="KW-1133">Transmembrane helix</keyword>
<reference evidence="6 7" key="1">
    <citation type="submission" date="2016-10" db="EMBL/GenBank/DDBJ databases">
        <authorList>
            <person name="de Groot N.N."/>
        </authorList>
    </citation>
    <scope>NUCLEOTIDE SEQUENCE [LARGE SCALE GENOMIC DNA]</scope>
    <source>
        <strain evidence="6 7">CGMCC 4.7037</strain>
    </source>
</reference>
<dbReference type="GO" id="GO:0009055">
    <property type="term" value="F:electron transfer activity"/>
    <property type="evidence" value="ECO:0007669"/>
    <property type="project" value="InterPro"/>
</dbReference>
<dbReference type="EMBL" id="FNVT01000011">
    <property type="protein sequence ID" value="SEG98043.1"/>
    <property type="molecule type" value="Genomic_DNA"/>
</dbReference>
<dbReference type="SUPFAM" id="SSF52833">
    <property type="entry name" value="Thioredoxin-like"/>
    <property type="match status" value="1"/>
</dbReference>
<accession>A0A1H6EL33</accession>
<dbReference type="InterPro" id="IPR036249">
    <property type="entry name" value="Thioredoxin-like_sf"/>
</dbReference>